<dbReference type="InterPro" id="IPR029044">
    <property type="entry name" value="Nucleotide-diphossugar_trans"/>
</dbReference>
<dbReference type="EMBL" id="UOEM01000040">
    <property type="protein sequence ID" value="VAW12235.1"/>
    <property type="molecule type" value="Genomic_DNA"/>
</dbReference>
<feature type="domain" description="MannoseP isomerase/GMP-like beta-helix" evidence="4">
    <location>
        <begin position="300"/>
        <end position="347"/>
    </location>
</feature>
<evidence type="ECO:0000259" key="3">
    <source>
        <dbReference type="Pfam" id="PF00483"/>
    </source>
</evidence>
<dbReference type="Pfam" id="PF00483">
    <property type="entry name" value="NTP_transferase"/>
    <property type="match status" value="1"/>
</dbReference>
<evidence type="ECO:0000313" key="5">
    <source>
        <dbReference type="EMBL" id="VAW12235.1"/>
    </source>
</evidence>
<proteinExistence type="inferred from homology"/>
<dbReference type="InterPro" id="IPR005835">
    <property type="entry name" value="NTP_transferase_dom"/>
</dbReference>
<dbReference type="SUPFAM" id="SSF53448">
    <property type="entry name" value="Nucleotide-diphospho-sugar transferases"/>
    <property type="match status" value="1"/>
</dbReference>
<dbReference type="CDD" id="cd02509">
    <property type="entry name" value="GDP-M1P_Guanylyltransferase"/>
    <property type="match status" value="1"/>
</dbReference>
<sequence>MVVIHPVILAGGGGSRLWPLSTSARPKQFQRLVSGRTMLQETALRFKPGEGGMAAPLVVTGSAYVTEARTQLADVGLAPELVIAEPFGRNTAPAVAVAAHHLGKTPDNGLMLVLPADHHVTDVPALRQAVACGAEAAAAGALVTFGIVPTGPATGYGYIERGQGESPPYAATRFTEKPPLEVARQLVAGGRHYWNAGIFLFSPQAILEAMAEYAPDVVEAAGQAVAGGQVSNGVMHLAPEPFGRSPAISIDHGVMEKSGNVSVVPMAVGWSDVGSYGALHDVSDRDSCGNAKTGLVFTDDVKGCYLRADRGAIAAIGIKGLAVVRSGDAVLVAPLNRSEEVRKAHDRLSVSRRHRPAGLEVPVRFSGGAARLYNWLTKEALPVWGACCWDEERGGFFESMNLDGTPKLDDEHKRLRVQARQIFVCCTAHGLGLEGPYLQNAKRGFAFLRDRGWQEAGGWPHLFTPQGAIKDPMRDTYDHAFVLFAMAALYRATGDRAALDWAGRTVAYLDAVMADPVHGGYVESAPPVTPRRANPHMHLLEAFLALYDATGDFSWADRARDMARLFGDIFYDADTGTLAEFFTPDWQPAAGVAGRLREPGHHWEWAFLLHEYGQRSGEDFGAPIERLTDFALAHGHARKTGLAYDEVLDDGTVHTPTLRLWPQTEALRGLEMLRQRGVRDLEDRIDHLANAVFTRFIAPAPGKGMWVDRLAPEGDPLSDAVPASSLYHLVTGIVALGSEKT</sequence>
<dbReference type="EC" id="5.3.1.8" evidence="5"/>
<dbReference type="Pfam" id="PF07221">
    <property type="entry name" value="GlcNAc_2-epim"/>
    <property type="match status" value="1"/>
</dbReference>
<dbReference type="InterPro" id="IPR054566">
    <property type="entry name" value="ManC/GMP-like_b-helix"/>
</dbReference>
<keyword evidence="5" id="KW-0808">Transferase</keyword>
<organism evidence="5">
    <name type="scientific">hydrothermal vent metagenome</name>
    <dbReference type="NCBI Taxonomy" id="652676"/>
    <lineage>
        <taxon>unclassified sequences</taxon>
        <taxon>metagenomes</taxon>
        <taxon>ecological metagenomes</taxon>
    </lineage>
</organism>
<dbReference type="Gene3D" id="3.90.550.10">
    <property type="entry name" value="Spore Coat Polysaccharide Biosynthesis Protein SpsA, Chain A"/>
    <property type="match status" value="1"/>
</dbReference>
<dbReference type="GO" id="GO:0004476">
    <property type="term" value="F:mannose-6-phosphate isomerase activity"/>
    <property type="evidence" value="ECO:0007669"/>
    <property type="project" value="UniProtKB-EC"/>
</dbReference>
<evidence type="ECO:0000259" key="4">
    <source>
        <dbReference type="Pfam" id="PF22640"/>
    </source>
</evidence>
<dbReference type="Gene3D" id="1.50.10.10">
    <property type="match status" value="1"/>
</dbReference>
<dbReference type="PANTHER" id="PTHR46390">
    <property type="entry name" value="MANNOSE-1-PHOSPHATE GUANYLYLTRANSFERASE"/>
    <property type="match status" value="1"/>
</dbReference>
<dbReference type="InterPro" id="IPR010819">
    <property type="entry name" value="AGE/CE"/>
</dbReference>
<dbReference type="Pfam" id="PF22640">
    <property type="entry name" value="ManC_GMP_beta-helix"/>
    <property type="match status" value="1"/>
</dbReference>
<accession>A0A3B0T1J7</accession>
<dbReference type="InterPro" id="IPR049577">
    <property type="entry name" value="GMPP_N"/>
</dbReference>
<dbReference type="SUPFAM" id="SSF48208">
    <property type="entry name" value="Six-hairpin glycosidases"/>
    <property type="match status" value="1"/>
</dbReference>
<keyword evidence="5" id="KW-0548">Nucleotidyltransferase</keyword>
<dbReference type="GO" id="GO:0004475">
    <property type="term" value="F:mannose-1-phosphate guanylyltransferase (GTP) activity"/>
    <property type="evidence" value="ECO:0007669"/>
    <property type="project" value="UniProtKB-EC"/>
</dbReference>
<dbReference type="SUPFAM" id="SSF159283">
    <property type="entry name" value="Guanosine diphospho-D-mannose pyrophosphorylase/mannose-6-phosphate isomerase linker domain"/>
    <property type="match status" value="1"/>
</dbReference>
<dbReference type="InterPro" id="IPR012341">
    <property type="entry name" value="6hp_glycosidase-like_sf"/>
</dbReference>
<dbReference type="GO" id="GO:0009298">
    <property type="term" value="P:GDP-mannose biosynthetic process"/>
    <property type="evidence" value="ECO:0007669"/>
    <property type="project" value="TreeGrafter"/>
</dbReference>
<gene>
    <name evidence="5" type="ORF">MNBD_ALPHA09-1222</name>
</gene>
<dbReference type="AlphaFoldDB" id="A0A3B0T1J7"/>
<dbReference type="InterPro" id="IPR008928">
    <property type="entry name" value="6-hairpin_glycosidase_sf"/>
</dbReference>
<feature type="domain" description="Nucleotidyl transferase" evidence="3">
    <location>
        <begin position="6"/>
        <end position="284"/>
    </location>
</feature>
<evidence type="ECO:0000256" key="2">
    <source>
        <dbReference type="ARBA" id="ARBA00023235"/>
    </source>
</evidence>
<evidence type="ECO:0000256" key="1">
    <source>
        <dbReference type="ARBA" id="ARBA00008558"/>
    </source>
</evidence>
<dbReference type="GO" id="GO:0005975">
    <property type="term" value="P:carbohydrate metabolic process"/>
    <property type="evidence" value="ECO:0007669"/>
    <property type="project" value="InterPro"/>
</dbReference>
<name>A0A3B0T1J7_9ZZZZ</name>
<dbReference type="EC" id="2.7.7.13" evidence="5"/>
<protein>
    <submittedName>
        <fullName evidence="5">Mannose-1-phosphate guanylyltransferase / Mannose-6-phosphate isomerase</fullName>
        <ecNumber evidence="5">2.7.7.13</ecNumber>
        <ecNumber evidence="5">5.3.1.8</ecNumber>
    </submittedName>
</protein>
<dbReference type="InterPro" id="IPR051161">
    <property type="entry name" value="Mannose-6P_isomerase_type2"/>
</dbReference>
<dbReference type="PANTHER" id="PTHR46390:SF1">
    <property type="entry name" value="MANNOSE-1-PHOSPHATE GUANYLYLTRANSFERASE"/>
    <property type="match status" value="1"/>
</dbReference>
<keyword evidence="2 5" id="KW-0413">Isomerase</keyword>
<reference evidence="5" key="1">
    <citation type="submission" date="2018-06" db="EMBL/GenBank/DDBJ databases">
        <authorList>
            <person name="Zhirakovskaya E."/>
        </authorList>
    </citation>
    <scope>NUCLEOTIDE SEQUENCE</scope>
</reference>
<comment type="similarity">
    <text evidence="1">Belongs to the N-acylglucosamine 2-epimerase family.</text>
</comment>